<evidence type="ECO:0000259" key="1">
    <source>
        <dbReference type="PROSITE" id="PS50878"/>
    </source>
</evidence>
<sequence length="455" mass="51025">MEKQRPNKRTLDWLTEGCERCKEKVLCQHNRLKLSECWDTFKTVDFILNVNEPLAIEYTTESCNNFLDFFVDKVRVTRASIPPRKHAPSADLCVPKALEGFQPLTLAELVDLVMRLKPTGAVTYVLPARLLTEVFSVVGDHVLQIVNSSLISGEVPTPLKQAVVRPLLKKSGLDPAILSNYRPLSTLPFISKIIERAVFIQLMSFLQEWEIGEVFQSGFKPFHSTESALLKVLDDILLANDSGDAVVLVLLDLTSAFDTVDCILINRLEWSVGITGQALKWIRSYLTGRSFCVRLGDCSSDLAELPWGVSQGSILAPLFFSLYLLPQGELFRKHGVSFHLYADDCQIIFPFRRGGLCTIQPLLDCLEDIKLWLAQNFLCFNEHKTEVILFTPPKTLGGAQGLDFSTLAPHQKAVVTNLGAKLDAELRFDAQVNGIVRSCFFHLRRIAKIKPFSVT</sequence>
<reference evidence="2" key="3">
    <citation type="submission" date="2025-09" db="UniProtKB">
        <authorList>
            <consortium name="Ensembl"/>
        </authorList>
    </citation>
    <scope>IDENTIFICATION</scope>
</reference>
<evidence type="ECO:0000313" key="3">
    <source>
        <dbReference type="Proteomes" id="UP000694548"/>
    </source>
</evidence>
<dbReference type="Ensembl" id="ENSNFUT00015028899.1">
    <property type="protein sequence ID" value="ENSNFUP00015027666.1"/>
    <property type="gene ID" value="ENSNFUG00015013390.1"/>
</dbReference>
<proteinExistence type="predicted"/>
<dbReference type="Pfam" id="PF00078">
    <property type="entry name" value="RVT_1"/>
    <property type="match status" value="1"/>
</dbReference>
<dbReference type="Proteomes" id="UP000694548">
    <property type="component" value="Chromosome sgr06"/>
</dbReference>
<accession>A0A8C6LZC6</accession>
<dbReference type="PROSITE" id="PS50878">
    <property type="entry name" value="RT_POL"/>
    <property type="match status" value="1"/>
</dbReference>
<dbReference type="AlphaFoldDB" id="A0A8C6LZC6"/>
<dbReference type="InterPro" id="IPR043502">
    <property type="entry name" value="DNA/RNA_pol_sf"/>
</dbReference>
<dbReference type="PANTHER" id="PTHR33332">
    <property type="entry name" value="REVERSE TRANSCRIPTASE DOMAIN-CONTAINING PROTEIN"/>
    <property type="match status" value="1"/>
</dbReference>
<name>A0A8C6LZC6_NOTFU</name>
<organism evidence="2 3">
    <name type="scientific">Nothobranchius furzeri</name>
    <name type="common">Turquoise killifish</name>
    <dbReference type="NCBI Taxonomy" id="105023"/>
    <lineage>
        <taxon>Eukaryota</taxon>
        <taxon>Metazoa</taxon>
        <taxon>Chordata</taxon>
        <taxon>Craniata</taxon>
        <taxon>Vertebrata</taxon>
        <taxon>Euteleostomi</taxon>
        <taxon>Actinopterygii</taxon>
        <taxon>Neopterygii</taxon>
        <taxon>Teleostei</taxon>
        <taxon>Neoteleostei</taxon>
        <taxon>Acanthomorphata</taxon>
        <taxon>Ovalentaria</taxon>
        <taxon>Atherinomorphae</taxon>
        <taxon>Cyprinodontiformes</taxon>
        <taxon>Nothobranchiidae</taxon>
        <taxon>Nothobranchius</taxon>
    </lineage>
</organism>
<evidence type="ECO:0000313" key="2">
    <source>
        <dbReference type="Ensembl" id="ENSNFUP00015027666.1"/>
    </source>
</evidence>
<dbReference type="GeneTree" id="ENSGT01150000286909"/>
<dbReference type="CDD" id="cd01650">
    <property type="entry name" value="RT_nLTR_like"/>
    <property type="match status" value="1"/>
</dbReference>
<reference evidence="2" key="1">
    <citation type="submission" date="2014-08" db="EMBL/GenBank/DDBJ databases">
        <authorList>
            <person name="Senf B."/>
            <person name="Petzold A."/>
            <person name="Downie B.R."/>
            <person name="Koch P."/>
            <person name="Platzer M."/>
        </authorList>
    </citation>
    <scope>NUCLEOTIDE SEQUENCE [LARGE SCALE GENOMIC DNA]</scope>
    <source>
        <strain evidence="2">GRZ</strain>
    </source>
</reference>
<dbReference type="InterPro" id="IPR000477">
    <property type="entry name" value="RT_dom"/>
</dbReference>
<keyword evidence="3" id="KW-1185">Reference proteome</keyword>
<reference evidence="2" key="2">
    <citation type="submission" date="2025-08" db="UniProtKB">
        <authorList>
            <consortium name="Ensembl"/>
        </authorList>
    </citation>
    <scope>IDENTIFICATION</scope>
</reference>
<feature type="domain" description="Reverse transcriptase" evidence="1">
    <location>
        <begin position="148"/>
        <end position="422"/>
    </location>
</feature>
<protein>
    <recommendedName>
        <fullName evidence="1">Reverse transcriptase domain-containing protein</fullName>
    </recommendedName>
</protein>
<dbReference type="SUPFAM" id="SSF56672">
    <property type="entry name" value="DNA/RNA polymerases"/>
    <property type="match status" value="1"/>
</dbReference>